<dbReference type="GeneTree" id="ENSGT00940000161224"/>
<dbReference type="GO" id="GO:0001504">
    <property type="term" value="P:neurotransmitter uptake"/>
    <property type="evidence" value="ECO:0007669"/>
    <property type="project" value="Ensembl"/>
</dbReference>
<dbReference type="GO" id="GO:0060134">
    <property type="term" value="P:prepulse inhibition"/>
    <property type="evidence" value="ECO:0007669"/>
    <property type="project" value="Ensembl"/>
</dbReference>
<feature type="binding site" evidence="6">
    <location>
        <position position="387"/>
    </location>
    <ligand>
        <name>Na(+)</name>
        <dbReference type="ChEBI" id="CHEBI:29101"/>
        <label>1</label>
    </ligand>
</feature>
<dbReference type="Pfam" id="PF00209">
    <property type="entry name" value="SNF"/>
    <property type="match status" value="2"/>
</dbReference>
<evidence type="ECO:0000256" key="2">
    <source>
        <dbReference type="ARBA" id="ARBA00022448"/>
    </source>
</evidence>
<feature type="transmembrane region" description="Helical" evidence="8">
    <location>
        <begin position="443"/>
        <end position="466"/>
    </location>
</feature>
<dbReference type="PANTHER" id="PTHR11616">
    <property type="entry name" value="SODIUM/CHLORIDE DEPENDENT TRANSPORTER"/>
    <property type="match status" value="1"/>
</dbReference>
<reference evidence="9" key="3">
    <citation type="submission" date="2025-09" db="UniProtKB">
        <authorList>
            <consortium name="Ensembl"/>
        </authorList>
    </citation>
    <scope>IDENTIFICATION</scope>
</reference>
<evidence type="ECO:0000256" key="6">
    <source>
        <dbReference type="PIRSR" id="PIRSR600175-1"/>
    </source>
</evidence>
<dbReference type="PANTHER" id="PTHR11616:SF38">
    <property type="entry name" value="SODIUM-DEPENDENT DOPAMINE TRANSPORTER"/>
    <property type="match status" value="1"/>
</dbReference>
<feature type="binding site" evidence="6">
    <location>
        <position position="297"/>
    </location>
    <ligand>
        <name>Na(+)</name>
        <dbReference type="ChEBI" id="CHEBI:29101"/>
        <label>1</label>
    </ligand>
</feature>
<dbReference type="GO" id="GO:0035240">
    <property type="term" value="F:dopamine binding"/>
    <property type="evidence" value="ECO:0007669"/>
    <property type="project" value="Ensembl"/>
</dbReference>
<dbReference type="GO" id="GO:1990384">
    <property type="term" value="P:hyaloid vascular plexus regression"/>
    <property type="evidence" value="ECO:0007669"/>
    <property type="project" value="Ensembl"/>
</dbReference>
<dbReference type="PROSITE" id="PS50267">
    <property type="entry name" value="NA_NEUROTRAN_SYMP_3"/>
    <property type="match status" value="1"/>
</dbReference>
<feature type="transmembrane region" description="Helical" evidence="8">
    <location>
        <begin position="243"/>
        <end position="266"/>
    </location>
</feature>
<dbReference type="GO" id="GO:0040018">
    <property type="term" value="P:positive regulation of multicellular organism growth"/>
    <property type="evidence" value="ECO:0007669"/>
    <property type="project" value="Ensembl"/>
</dbReference>
<evidence type="ECO:0000313" key="9">
    <source>
        <dbReference type="Ensembl" id="ENSPLOP00000005339.1"/>
    </source>
</evidence>
<dbReference type="GO" id="GO:0005326">
    <property type="term" value="F:neurotransmitter transmembrane transporter activity"/>
    <property type="evidence" value="ECO:0007669"/>
    <property type="project" value="Ensembl"/>
</dbReference>
<proteinExistence type="predicted"/>
<dbReference type="GO" id="GO:0016600">
    <property type="term" value="C:flotillin complex"/>
    <property type="evidence" value="ECO:0007669"/>
    <property type="project" value="Ensembl"/>
</dbReference>
<evidence type="ECO:0000256" key="8">
    <source>
        <dbReference type="SAM" id="Phobius"/>
    </source>
</evidence>
<gene>
    <name evidence="9" type="primary">SLC6A3</name>
</gene>
<evidence type="ECO:0000256" key="3">
    <source>
        <dbReference type="ARBA" id="ARBA00022692"/>
    </source>
</evidence>
<dbReference type="GO" id="GO:0046872">
    <property type="term" value="F:metal ion binding"/>
    <property type="evidence" value="ECO:0007669"/>
    <property type="project" value="UniProtKB-KW"/>
</dbReference>
<sequence>MAVCGLGALHDHVDAERPQVVVDGHRWPLVTLSAGTWFCQGGPGDPACLWVHRDGHGCFGGLGTVLSAHWLSLVLRKVAGRPRSKEPAWGGEGLLTPGAPAQARADIMCSLPRRVLTPRVGFTVILISLYVGFFYNVIIAWALHYFFSSFAAELPWVHCNNTWNSPDCVDARSAGPGSGPNRTLHTTPATEYFERGVLHLHESRGIDDLGPPRWQLTSCLVLVIILLYFSLWKGVKTSGKVVWITATMPYAVLFALLLRGLTLPGAVDGIRAYLSVDFHRLCESSVWIDAATQVCFSLGVGFGVLIAFSSYNKFTNNCYRDAVITTSVNSLTSFSSGFVVFSFLGYMAQKHSVPIGDVAKDGESPWAGPGRPQLCLPARSAAPLLLLQMGGMESVITGLTDEFQLLHRHRELFTLSIVLATFFLSLFCVTNGGIYVFTLLDHFAAGTSILFGVLIEAIGVAWFYGVRQFSDDIQQMTGRRPSLYWRLCWKFVSPCFLLGGLAPKILCGLLTASPPPHYGAYAFPKWANALGWAIASSSMCMVPVYAAYKLCSLPGSLREVRVHTGPTLSRPAPAGRPPSPVGVHPPHPAPPALLLLVHPHDF</sequence>
<dbReference type="GO" id="GO:0042220">
    <property type="term" value="P:response to cocaine"/>
    <property type="evidence" value="ECO:0007669"/>
    <property type="project" value="Ensembl"/>
</dbReference>
<keyword evidence="4 8" id="KW-1133">Transmembrane helix</keyword>
<dbReference type="GO" id="GO:0009986">
    <property type="term" value="C:cell surface"/>
    <property type="evidence" value="ECO:0007669"/>
    <property type="project" value="Ensembl"/>
</dbReference>
<evidence type="ECO:0000256" key="1">
    <source>
        <dbReference type="ARBA" id="ARBA00004141"/>
    </source>
</evidence>
<dbReference type="GO" id="GO:0043679">
    <property type="term" value="C:axon terminus"/>
    <property type="evidence" value="ECO:0007669"/>
    <property type="project" value="Ensembl"/>
</dbReference>
<keyword evidence="10" id="KW-1185">Reference proteome</keyword>
<evidence type="ECO:0000256" key="4">
    <source>
        <dbReference type="ARBA" id="ARBA00022989"/>
    </source>
</evidence>
<dbReference type="SUPFAM" id="SSF161070">
    <property type="entry name" value="SNF-like"/>
    <property type="match status" value="1"/>
</dbReference>
<dbReference type="GO" id="GO:0042053">
    <property type="term" value="P:regulation of dopamine metabolic process"/>
    <property type="evidence" value="ECO:0007669"/>
    <property type="project" value="Ensembl"/>
</dbReference>
<dbReference type="InterPro" id="IPR000175">
    <property type="entry name" value="Na/ntran_symport"/>
</dbReference>
<dbReference type="GO" id="GO:0042416">
    <property type="term" value="P:dopamine biosynthetic process"/>
    <property type="evidence" value="ECO:0007669"/>
    <property type="project" value="Ensembl"/>
</dbReference>
<dbReference type="GO" id="GO:0006865">
    <property type="term" value="P:amino acid transport"/>
    <property type="evidence" value="ECO:0007669"/>
    <property type="project" value="TreeGrafter"/>
</dbReference>
<protein>
    <submittedName>
        <fullName evidence="9">Solute carrier family 6 member 3</fullName>
    </submittedName>
</protein>
<dbReference type="PRINTS" id="PR00176">
    <property type="entry name" value="NANEUSMPORT"/>
</dbReference>
<feature type="binding site" evidence="6">
    <location>
        <position position="329"/>
    </location>
    <ligand>
        <name>Na(+)</name>
        <dbReference type="ChEBI" id="CHEBI:29101"/>
        <label>1</label>
    </ligand>
</feature>
<keyword evidence="3 8" id="KW-0812">Transmembrane</keyword>
<keyword evidence="6" id="KW-0915">Sodium</keyword>
<dbReference type="GO" id="GO:0007595">
    <property type="term" value="P:lactation"/>
    <property type="evidence" value="ECO:0007669"/>
    <property type="project" value="Ensembl"/>
</dbReference>
<accession>A0A8C8WLH6</accession>
<feature type="transmembrane region" description="Helical" evidence="8">
    <location>
        <begin position="214"/>
        <end position="231"/>
    </location>
</feature>
<dbReference type="GO" id="GO:0050890">
    <property type="term" value="P:cognition"/>
    <property type="evidence" value="ECO:0007669"/>
    <property type="project" value="Ensembl"/>
</dbReference>
<dbReference type="GO" id="GO:0021984">
    <property type="term" value="P:adenohypophysis development"/>
    <property type="evidence" value="ECO:0007669"/>
    <property type="project" value="Ensembl"/>
</dbReference>
<keyword evidence="5 8" id="KW-0472">Membrane</keyword>
<feature type="transmembrane region" description="Helical" evidence="8">
    <location>
        <begin position="526"/>
        <end position="548"/>
    </location>
</feature>
<keyword evidence="7" id="KW-1015">Disulfide bond</keyword>
<dbReference type="GO" id="GO:0007608">
    <property type="term" value="P:sensory perception of smell"/>
    <property type="evidence" value="ECO:0007669"/>
    <property type="project" value="Ensembl"/>
</dbReference>
<dbReference type="GO" id="GO:0005330">
    <property type="term" value="F:dopamine:sodium symporter activity"/>
    <property type="evidence" value="ECO:0007669"/>
    <property type="project" value="Ensembl"/>
</dbReference>
<name>A0A8C8WLH6_PANLE</name>
<organism evidence="9 10">
    <name type="scientific">Panthera leo</name>
    <name type="common">Lion</name>
    <dbReference type="NCBI Taxonomy" id="9689"/>
    <lineage>
        <taxon>Eukaryota</taxon>
        <taxon>Metazoa</taxon>
        <taxon>Chordata</taxon>
        <taxon>Craniata</taxon>
        <taxon>Vertebrata</taxon>
        <taxon>Euteleostomi</taxon>
        <taxon>Mammalia</taxon>
        <taxon>Eutheria</taxon>
        <taxon>Laurasiatheria</taxon>
        <taxon>Carnivora</taxon>
        <taxon>Feliformia</taxon>
        <taxon>Felidae</taxon>
        <taxon>Pantherinae</taxon>
        <taxon>Panthera</taxon>
    </lineage>
</organism>
<reference evidence="9" key="1">
    <citation type="journal article" date="2019" name="bioRxiv">
        <title>Long live the king: chromosome-level assembly of the lion (Panthera leo) using linked-read, Hi-C, and long read data.</title>
        <authorList>
            <person name="Armstrong E.E."/>
            <person name="Taylor R.W."/>
            <person name="Miller D.E."/>
            <person name="Kaelin C."/>
            <person name="Barsh G."/>
            <person name="Hadly E.A."/>
            <person name="Petrov D."/>
        </authorList>
    </citation>
    <scope>NUCLEOTIDE SEQUENCE [LARGE SCALE GENOMIC DNA]</scope>
</reference>
<keyword evidence="6" id="KW-0479">Metal-binding</keyword>
<feature type="transmembrane region" description="Helical" evidence="8">
    <location>
        <begin position="286"/>
        <end position="308"/>
    </location>
</feature>
<keyword evidence="2" id="KW-0813">Transport</keyword>
<evidence type="ECO:0000256" key="5">
    <source>
        <dbReference type="ARBA" id="ARBA00023136"/>
    </source>
</evidence>
<feature type="transmembrane region" description="Helical" evidence="8">
    <location>
        <begin position="412"/>
        <end position="437"/>
    </location>
</feature>
<dbReference type="Ensembl" id="ENSPLOT00000005912.1">
    <property type="protein sequence ID" value="ENSPLOP00000005339.1"/>
    <property type="gene ID" value="ENSPLOG00000003913.1"/>
</dbReference>
<evidence type="ECO:0000313" key="10">
    <source>
        <dbReference type="Proteomes" id="UP000694399"/>
    </source>
</evidence>
<reference evidence="9" key="2">
    <citation type="submission" date="2025-08" db="UniProtKB">
        <authorList>
            <consortium name="Ensembl"/>
        </authorList>
    </citation>
    <scope>IDENTIFICATION</scope>
</reference>
<dbReference type="GO" id="GO:0007626">
    <property type="term" value="P:locomotory behavior"/>
    <property type="evidence" value="ECO:0007669"/>
    <property type="project" value="Ensembl"/>
</dbReference>
<feature type="transmembrane region" description="Helical" evidence="8">
    <location>
        <begin position="487"/>
        <end position="506"/>
    </location>
</feature>
<feature type="transmembrane region" description="Helical" evidence="8">
    <location>
        <begin position="120"/>
        <end position="147"/>
    </location>
</feature>
<comment type="subcellular location">
    <subcellularLocation>
        <location evidence="1">Membrane</location>
        <topology evidence="1">Multi-pass membrane protein</topology>
    </subcellularLocation>
</comment>
<feature type="disulfide bond" evidence="7">
    <location>
        <begin position="159"/>
        <end position="168"/>
    </location>
</feature>
<dbReference type="InterPro" id="IPR037272">
    <property type="entry name" value="SNS_sf"/>
</dbReference>
<evidence type="ECO:0000256" key="7">
    <source>
        <dbReference type="PIRSR" id="PIRSR600175-2"/>
    </source>
</evidence>
<dbReference type="AlphaFoldDB" id="A0A8C8WLH6"/>
<dbReference type="Proteomes" id="UP000694399">
    <property type="component" value="Chromosome A1"/>
</dbReference>
<dbReference type="GO" id="GO:0043025">
    <property type="term" value="C:neuronal cell body"/>
    <property type="evidence" value="ECO:0007669"/>
    <property type="project" value="Ensembl"/>
</dbReference>
<dbReference type="GO" id="GO:0042420">
    <property type="term" value="P:dopamine catabolic process"/>
    <property type="evidence" value="ECO:0007669"/>
    <property type="project" value="Ensembl"/>
</dbReference>